<dbReference type="InterPro" id="IPR045540">
    <property type="entry name" value="YegS/DAGK_C"/>
</dbReference>
<keyword evidence="7" id="KW-0443">Lipid metabolism</keyword>
<dbReference type="InterPro" id="IPR017438">
    <property type="entry name" value="ATP-NAD_kinase_N"/>
</dbReference>
<dbReference type="Gene3D" id="3.40.50.10330">
    <property type="entry name" value="Probable inorganic polyphosphate/atp-NAD kinase, domain 1"/>
    <property type="match status" value="1"/>
</dbReference>
<evidence type="ECO:0000256" key="7">
    <source>
        <dbReference type="ARBA" id="ARBA00023209"/>
    </source>
</evidence>
<keyword evidence="7" id="KW-0594">Phospholipid biosynthesis</keyword>
<sequence>MDLWVMVNTRAGKQRAREYGEQIREALAREGAVPRLCYTETLEQASALLEEAARRRPDLLVCCGGDGTLSQAVNRLEEQGASLPLGYIPLGTTNDFASSLGLSRNPEQAAGQILRGKVHPLDLGRLQGRRFLYVASFGAFTQSSYKTGQGWKSALGHLAYVLESLRELPGIRPCSLEVEGEGFSWKGEFIFGAVTNSTSLGGVVKLDPSQVCLDDGLLELTLVQMPQGPRDLGKIAAMLRRGKLEGELVLHRQVRQAMFSCGQAFPWSLDGEYFPGGETLTLQVQPRSLQLVY</sequence>
<dbReference type="Pfam" id="PF19279">
    <property type="entry name" value="YegS_C"/>
    <property type="match status" value="1"/>
</dbReference>
<proteinExistence type="inferred from homology"/>
<comment type="similarity">
    <text evidence="2">Belongs to the diacylglycerol/lipid kinase family.</text>
</comment>
<evidence type="ECO:0000256" key="6">
    <source>
        <dbReference type="ARBA" id="ARBA00022840"/>
    </source>
</evidence>
<evidence type="ECO:0000259" key="9">
    <source>
        <dbReference type="PROSITE" id="PS50146"/>
    </source>
</evidence>
<keyword evidence="6" id="KW-0067">ATP-binding</keyword>
<dbReference type="SUPFAM" id="SSF111331">
    <property type="entry name" value="NAD kinase/diacylglycerol kinase-like"/>
    <property type="match status" value="1"/>
</dbReference>
<dbReference type="InterPro" id="IPR050187">
    <property type="entry name" value="Lipid_Phosphate_FormReg"/>
</dbReference>
<keyword evidence="8" id="KW-1208">Phospholipid metabolism</keyword>
<evidence type="ECO:0000256" key="3">
    <source>
        <dbReference type="ARBA" id="ARBA00022679"/>
    </source>
</evidence>
<dbReference type="NCBIfam" id="TIGR00147">
    <property type="entry name" value="YegS/Rv2252/BmrU family lipid kinase"/>
    <property type="match status" value="1"/>
</dbReference>
<organism evidence="10 11">
    <name type="scientific">Candidatus Acutalibacter pullicola</name>
    <dbReference type="NCBI Taxonomy" id="2838417"/>
    <lineage>
        <taxon>Bacteria</taxon>
        <taxon>Bacillati</taxon>
        <taxon>Bacillota</taxon>
        <taxon>Clostridia</taxon>
        <taxon>Eubacteriales</taxon>
        <taxon>Acutalibacteraceae</taxon>
        <taxon>Acutalibacter</taxon>
    </lineage>
</organism>
<dbReference type="GO" id="GO:0016301">
    <property type="term" value="F:kinase activity"/>
    <property type="evidence" value="ECO:0007669"/>
    <property type="project" value="UniProtKB-KW"/>
</dbReference>
<feature type="domain" description="DAGKc" evidence="9">
    <location>
        <begin position="1"/>
        <end position="130"/>
    </location>
</feature>
<dbReference type="InterPro" id="IPR005218">
    <property type="entry name" value="Diacylglycerol/lipid_kinase"/>
</dbReference>
<dbReference type="SMART" id="SM00046">
    <property type="entry name" value="DAGKc"/>
    <property type="match status" value="1"/>
</dbReference>
<dbReference type="Pfam" id="PF00781">
    <property type="entry name" value="DAGK_cat"/>
    <property type="match status" value="1"/>
</dbReference>
<dbReference type="GO" id="GO:0008654">
    <property type="term" value="P:phospholipid biosynthetic process"/>
    <property type="evidence" value="ECO:0007669"/>
    <property type="project" value="UniProtKB-KW"/>
</dbReference>
<dbReference type="InterPro" id="IPR016064">
    <property type="entry name" value="NAD/diacylglycerol_kinase_sf"/>
</dbReference>
<protein>
    <submittedName>
        <fullName evidence="10">Diacylglycerol kinase family lipid kinase</fullName>
    </submittedName>
</protein>
<comment type="cofactor">
    <cofactor evidence="1">
        <name>Mg(2+)</name>
        <dbReference type="ChEBI" id="CHEBI:18420"/>
    </cofactor>
</comment>
<dbReference type="AlphaFoldDB" id="A0A9D2MWS3"/>
<comment type="caution">
    <text evidence="10">The sequence shown here is derived from an EMBL/GenBank/DDBJ whole genome shotgun (WGS) entry which is preliminary data.</text>
</comment>
<dbReference type="PANTHER" id="PTHR12358:SF54">
    <property type="entry name" value="SPHINGOSINE KINASE RELATED PROTEIN"/>
    <property type="match status" value="1"/>
</dbReference>
<dbReference type="Gene3D" id="2.60.200.40">
    <property type="match status" value="1"/>
</dbReference>
<reference evidence="10" key="1">
    <citation type="journal article" date="2021" name="PeerJ">
        <title>Extensive microbial diversity within the chicken gut microbiome revealed by metagenomics and culture.</title>
        <authorList>
            <person name="Gilroy R."/>
            <person name="Ravi A."/>
            <person name="Getino M."/>
            <person name="Pursley I."/>
            <person name="Horton D.L."/>
            <person name="Alikhan N.F."/>
            <person name="Baker D."/>
            <person name="Gharbi K."/>
            <person name="Hall N."/>
            <person name="Watson M."/>
            <person name="Adriaenssens E.M."/>
            <person name="Foster-Nyarko E."/>
            <person name="Jarju S."/>
            <person name="Secka A."/>
            <person name="Antonio M."/>
            <person name="Oren A."/>
            <person name="Chaudhuri R.R."/>
            <person name="La Ragione R."/>
            <person name="Hildebrand F."/>
            <person name="Pallen M.J."/>
        </authorList>
    </citation>
    <scope>NUCLEOTIDE SEQUENCE</scope>
    <source>
        <strain evidence="10">CHK185-1770</strain>
    </source>
</reference>
<dbReference type="PANTHER" id="PTHR12358">
    <property type="entry name" value="SPHINGOSINE KINASE"/>
    <property type="match status" value="1"/>
</dbReference>
<keyword evidence="7" id="KW-0444">Lipid biosynthesis</keyword>
<evidence type="ECO:0000256" key="8">
    <source>
        <dbReference type="ARBA" id="ARBA00023264"/>
    </source>
</evidence>
<keyword evidence="5 10" id="KW-0418">Kinase</keyword>
<keyword evidence="4" id="KW-0547">Nucleotide-binding</keyword>
<evidence type="ECO:0000313" key="11">
    <source>
        <dbReference type="Proteomes" id="UP000826793"/>
    </source>
</evidence>
<dbReference type="GO" id="GO:0005524">
    <property type="term" value="F:ATP binding"/>
    <property type="evidence" value="ECO:0007669"/>
    <property type="project" value="UniProtKB-KW"/>
</dbReference>
<accession>A0A9D2MWS3</accession>
<dbReference type="PROSITE" id="PS50146">
    <property type="entry name" value="DAGK"/>
    <property type="match status" value="1"/>
</dbReference>
<evidence type="ECO:0000256" key="2">
    <source>
        <dbReference type="ARBA" id="ARBA00005983"/>
    </source>
</evidence>
<reference evidence="10" key="2">
    <citation type="submission" date="2021-04" db="EMBL/GenBank/DDBJ databases">
        <authorList>
            <person name="Gilroy R."/>
        </authorList>
    </citation>
    <scope>NUCLEOTIDE SEQUENCE</scope>
    <source>
        <strain evidence="10">CHK185-1770</strain>
    </source>
</reference>
<evidence type="ECO:0000256" key="1">
    <source>
        <dbReference type="ARBA" id="ARBA00001946"/>
    </source>
</evidence>
<name>A0A9D2MWS3_9FIRM</name>
<dbReference type="EMBL" id="DWXG01000057">
    <property type="protein sequence ID" value="HJB98421.1"/>
    <property type="molecule type" value="Genomic_DNA"/>
</dbReference>
<dbReference type="Proteomes" id="UP000826793">
    <property type="component" value="Unassembled WGS sequence"/>
</dbReference>
<evidence type="ECO:0000256" key="5">
    <source>
        <dbReference type="ARBA" id="ARBA00022777"/>
    </source>
</evidence>
<evidence type="ECO:0000256" key="4">
    <source>
        <dbReference type="ARBA" id="ARBA00022741"/>
    </source>
</evidence>
<dbReference type="InterPro" id="IPR001206">
    <property type="entry name" value="Diacylglycerol_kinase_cat_dom"/>
</dbReference>
<gene>
    <name evidence="10" type="ORF">H9710_07570</name>
</gene>
<keyword evidence="3" id="KW-0808">Transferase</keyword>
<evidence type="ECO:0000313" key="10">
    <source>
        <dbReference type="EMBL" id="HJB98421.1"/>
    </source>
</evidence>